<sequence>MHQQQLNTPEGQRKQFLVNMFTRIRDSIGGFNAVALQNLHLNLLELRLICRDLTKMYHYFDQQAGGDNPMLPGLNVIIADNPLPLQQLLVLVGNYQELWNEYTMRQTILFDLFHHVLLMIQQTDLLLFNETLFNNLSIAGQTLEILIGITRSYIDNLHIDYQNVDNANDVDIN</sequence>
<accession>A0A8S9Z9E1</accession>
<reference evidence="1" key="1">
    <citation type="journal article" date="2020" name="Ecol. Evol.">
        <title>Genome structure and content of the rice root-knot nematode (Meloidogyne graminicola).</title>
        <authorList>
            <person name="Phan N.T."/>
            <person name="Danchin E.G.J."/>
            <person name="Klopp C."/>
            <person name="Perfus-Barbeoch L."/>
            <person name="Kozlowski D.K."/>
            <person name="Koutsovoulos G.D."/>
            <person name="Lopez-Roques C."/>
            <person name="Bouchez O."/>
            <person name="Zahm M."/>
            <person name="Besnard G."/>
            <person name="Bellafiore S."/>
        </authorList>
    </citation>
    <scope>NUCLEOTIDE SEQUENCE</scope>
    <source>
        <strain evidence="1">VN-18</strain>
    </source>
</reference>
<proteinExistence type="predicted"/>
<keyword evidence="2" id="KW-1185">Reference proteome</keyword>
<evidence type="ECO:0000313" key="1">
    <source>
        <dbReference type="EMBL" id="KAF7626906.1"/>
    </source>
</evidence>
<name>A0A8S9Z9E1_9BILA</name>
<protein>
    <submittedName>
        <fullName evidence="1">Uncharacterized protein</fullName>
    </submittedName>
</protein>
<dbReference type="Proteomes" id="UP000605970">
    <property type="component" value="Unassembled WGS sequence"/>
</dbReference>
<comment type="caution">
    <text evidence="1">The sequence shown here is derived from an EMBL/GenBank/DDBJ whole genome shotgun (WGS) entry which is preliminary data.</text>
</comment>
<dbReference type="EMBL" id="JABEBT010000174">
    <property type="protein sequence ID" value="KAF7626906.1"/>
    <property type="molecule type" value="Genomic_DNA"/>
</dbReference>
<dbReference type="AlphaFoldDB" id="A0A8S9Z9E1"/>
<evidence type="ECO:0000313" key="2">
    <source>
        <dbReference type="Proteomes" id="UP000605970"/>
    </source>
</evidence>
<organism evidence="1 2">
    <name type="scientific">Meloidogyne graminicola</name>
    <dbReference type="NCBI Taxonomy" id="189291"/>
    <lineage>
        <taxon>Eukaryota</taxon>
        <taxon>Metazoa</taxon>
        <taxon>Ecdysozoa</taxon>
        <taxon>Nematoda</taxon>
        <taxon>Chromadorea</taxon>
        <taxon>Rhabditida</taxon>
        <taxon>Tylenchina</taxon>
        <taxon>Tylenchomorpha</taxon>
        <taxon>Tylenchoidea</taxon>
        <taxon>Meloidogynidae</taxon>
        <taxon>Meloidogyninae</taxon>
        <taxon>Meloidogyne</taxon>
    </lineage>
</organism>
<gene>
    <name evidence="1" type="ORF">Mgra_00009681</name>
</gene>